<dbReference type="EMBL" id="CAJVAS010000027">
    <property type="protein sequence ID" value="CAG7644412.1"/>
    <property type="molecule type" value="Genomic_DNA"/>
</dbReference>
<comment type="caution">
    <text evidence="2">The sequence shown here is derived from an EMBL/GenBank/DDBJ whole genome shotgun (WGS) entry which is preliminary data.</text>
</comment>
<feature type="chain" id="PRO_5038823800" evidence="1">
    <location>
        <begin position="28"/>
        <end position="69"/>
    </location>
</feature>
<feature type="signal peptide" evidence="1">
    <location>
        <begin position="1"/>
        <end position="27"/>
    </location>
</feature>
<evidence type="ECO:0000313" key="2">
    <source>
        <dbReference type="EMBL" id="CAG7644412.1"/>
    </source>
</evidence>
<keyword evidence="3" id="KW-1185">Reference proteome</keyword>
<gene>
    <name evidence="2" type="ORF">PAESOLCIP111_04694</name>
</gene>
<dbReference type="Proteomes" id="UP000693672">
    <property type="component" value="Unassembled WGS sequence"/>
</dbReference>
<dbReference type="AlphaFoldDB" id="A0A916K6D5"/>
<keyword evidence="1" id="KW-0732">Signal</keyword>
<organism evidence="2 3">
    <name type="scientific">Paenibacillus solanacearum</name>
    <dbReference type="NCBI Taxonomy" id="2048548"/>
    <lineage>
        <taxon>Bacteria</taxon>
        <taxon>Bacillati</taxon>
        <taxon>Bacillota</taxon>
        <taxon>Bacilli</taxon>
        <taxon>Bacillales</taxon>
        <taxon>Paenibacillaceae</taxon>
        <taxon>Paenibacillus</taxon>
    </lineage>
</organism>
<name>A0A916K6D5_9BACL</name>
<evidence type="ECO:0000256" key="1">
    <source>
        <dbReference type="SAM" id="SignalP"/>
    </source>
</evidence>
<evidence type="ECO:0000313" key="3">
    <source>
        <dbReference type="Proteomes" id="UP000693672"/>
    </source>
</evidence>
<protein>
    <submittedName>
        <fullName evidence="2">Uncharacterized protein</fullName>
    </submittedName>
</protein>
<accession>A0A916K6D5</accession>
<sequence>MFSNAPEFQARALRCCAVVGLSGLAAAALRVKTTAALPRGDKPQNHIDAGHPVVVDPLRIQHHQPGQHR</sequence>
<reference evidence="2" key="1">
    <citation type="submission" date="2021-06" db="EMBL/GenBank/DDBJ databases">
        <authorList>
            <person name="Criscuolo A."/>
        </authorList>
    </citation>
    <scope>NUCLEOTIDE SEQUENCE</scope>
    <source>
        <strain evidence="2">CIP111600</strain>
    </source>
</reference>
<proteinExistence type="predicted"/>